<evidence type="ECO:0000313" key="3">
    <source>
        <dbReference type="EMBL" id="KEP53506.1"/>
    </source>
</evidence>
<comment type="caution">
    <text evidence="3">The sequence shown here is derived from an EMBL/GenBank/DDBJ whole genome shotgun (WGS) entry which is preliminary data.</text>
</comment>
<dbReference type="HOGENOM" id="CLU_839774_0_0_1"/>
<organism evidence="3 4">
    <name type="scientific">Rhizoctonia solani 123E</name>
    <dbReference type="NCBI Taxonomy" id="1423351"/>
    <lineage>
        <taxon>Eukaryota</taxon>
        <taxon>Fungi</taxon>
        <taxon>Dikarya</taxon>
        <taxon>Basidiomycota</taxon>
        <taxon>Agaricomycotina</taxon>
        <taxon>Agaricomycetes</taxon>
        <taxon>Cantharellales</taxon>
        <taxon>Ceratobasidiaceae</taxon>
        <taxon>Rhizoctonia</taxon>
    </lineage>
</organism>
<dbReference type="Proteomes" id="UP000027456">
    <property type="component" value="Unassembled WGS sequence"/>
</dbReference>
<protein>
    <submittedName>
        <fullName evidence="3">Putative P12 domain protein</fullName>
    </submittedName>
</protein>
<feature type="compositionally biased region" description="Polar residues" evidence="1">
    <location>
        <begin position="158"/>
        <end position="168"/>
    </location>
</feature>
<gene>
    <name evidence="3" type="ORF">V565_030010</name>
</gene>
<dbReference type="Gene3D" id="2.60.120.260">
    <property type="entry name" value="Galactose-binding domain-like"/>
    <property type="match status" value="1"/>
</dbReference>
<evidence type="ECO:0000256" key="1">
    <source>
        <dbReference type="SAM" id="MobiDB-lite"/>
    </source>
</evidence>
<evidence type="ECO:0000313" key="4">
    <source>
        <dbReference type="Proteomes" id="UP000027456"/>
    </source>
</evidence>
<keyword evidence="2" id="KW-0812">Transmembrane</keyword>
<accession>A0A074S2B1</accession>
<feature type="region of interest" description="Disordered" evidence="1">
    <location>
        <begin position="149"/>
        <end position="168"/>
    </location>
</feature>
<dbReference type="EMBL" id="AZST01000058">
    <property type="protein sequence ID" value="KEP53506.1"/>
    <property type="molecule type" value="Genomic_DNA"/>
</dbReference>
<proteinExistence type="predicted"/>
<name>A0A074S2B1_9AGAM</name>
<evidence type="ECO:0000256" key="2">
    <source>
        <dbReference type="SAM" id="Phobius"/>
    </source>
</evidence>
<sequence length="312" mass="34332">MLDNPSTSVVNFPHVPFQFNATLGSPLFDISPVASDDTFGLVNSTLDFSYWGWGVAFEGTVEGNMTIQVTRDGRQEWWNSSKSTLFTIGASPLDQHYLHNVTLEIIEASPDARLTVSQVRINGSSFGDGLFDYDRWMLTGDNPTVKYTGFTQRPRPGSPTTHASTTTGDKVELSWNGSAVLLYGPCGPSNGLVRVGIDGFDRTLNLSRPFQSDDCLLFQSHGMSSHAYHRLEIENLDGGLLVLDRMEFIRVSNFRLPGPISTIGEMVLIMLAVLVMSAGVIVVYTAMTRRTAKRLFDDSLEPLLGDPLDTLI</sequence>
<reference evidence="3 4" key="1">
    <citation type="submission" date="2013-12" db="EMBL/GenBank/DDBJ databases">
        <authorList>
            <person name="Cubeta M."/>
            <person name="Pakala S."/>
            <person name="Fedorova N."/>
            <person name="Thomas E."/>
            <person name="Dean R."/>
            <person name="Jabaji S."/>
            <person name="Neate S."/>
            <person name="Toda T."/>
            <person name="Tavantzis S."/>
            <person name="Vilgalys R."/>
            <person name="Bharathan N."/>
            <person name="Pakala S."/>
            <person name="Losada L.S."/>
            <person name="Zafar N."/>
            <person name="Nierman W."/>
        </authorList>
    </citation>
    <scope>NUCLEOTIDE SEQUENCE [LARGE SCALE GENOMIC DNA]</scope>
    <source>
        <strain evidence="3 4">123E</strain>
    </source>
</reference>
<dbReference type="AlphaFoldDB" id="A0A074S2B1"/>
<keyword evidence="4" id="KW-1185">Reference proteome</keyword>
<feature type="transmembrane region" description="Helical" evidence="2">
    <location>
        <begin position="266"/>
        <end position="287"/>
    </location>
</feature>
<dbReference type="OrthoDB" id="3147001at2759"/>
<keyword evidence="2" id="KW-1133">Transmembrane helix</keyword>
<keyword evidence="2" id="KW-0472">Membrane</keyword>